<dbReference type="InterPro" id="IPR007029">
    <property type="entry name" value="YHS_dom"/>
</dbReference>
<evidence type="ECO:0000259" key="2">
    <source>
        <dbReference type="Pfam" id="PF04945"/>
    </source>
</evidence>
<feature type="signal peptide" evidence="1">
    <location>
        <begin position="1"/>
        <end position="18"/>
    </location>
</feature>
<dbReference type="STRING" id="379097.SE23_07235"/>
<dbReference type="Proteomes" id="UP000030451">
    <property type="component" value="Unassembled WGS sequence"/>
</dbReference>
<comment type="caution">
    <text evidence="3">The sequence shown here is derived from an EMBL/GenBank/DDBJ whole genome shotgun (WGS) entry which is preliminary data.</text>
</comment>
<feature type="chain" id="PRO_5002011256" evidence="1">
    <location>
        <begin position="19"/>
        <end position="145"/>
    </location>
</feature>
<gene>
    <name evidence="3" type="ORF">NM06_03270</name>
</gene>
<reference evidence="3 4" key="1">
    <citation type="submission" date="2014-10" db="EMBL/GenBank/DDBJ databases">
        <title>Genome sequencing of Vibrio sinaloensis T08.</title>
        <authorList>
            <person name="Chan K.-G."/>
            <person name="Mohamad N.I."/>
        </authorList>
    </citation>
    <scope>NUCLEOTIDE SEQUENCE [LARGE SCALE GENOMIC DNA]</scope>
    <source>
        <strain evidence="3 4">T08</strain>
    </source>
</reference>
<accession>A0A0A5I099</accession>
<dbReference type="Pfam" id="PF04945">
    <property type="entry name" value="YHS"/>
    <property type="match status" value="1"/>
</dbReference>
<dbReference type="RefSeq" id="WP_038187954.1">
    <property type="nucleotide sequence ID" value="NZ_JRWP01000004.1"/>
</dbReference>
<protein>
    <submittedName>
        <fullName evidence="3">YHS domain protein</fullName>
    </submittedName>
</protein>
<evidence type="ECO:0000313" key="4">
    <source>
        <dbReference type="Proteomes" id="UP000030451"/>
    </source>
</evidence>
<dbReference type="NCBIfam" id="NF041384">
    <property type="entry name" value="YHS_seleno_dom"/>
    <property type="match status" value="1"/>
</dbReference>
<evidence type="ECO:0000256" key="1">
    <source>
        <dbReference type="SAM" id="SignalP"/>
    </source>
</evidence>
<organism evidence="3 4">
    <name type="scientific">Photobacterium sp. (strain ATCC 43367)</name>
    <dbReference type="NCBI Taxonomy" id="379097"/>
    <lineage>
        <taxon>Bacteria</taxon>
        <taxon>Pseudomonadati</taxon>
        <taxon>Pseudomonadota</taxon>
        <taxon>Gammaproteobacteria</taxon>
        <taxon>Vibrionales</taxon>
        <taxon>Vibrionaceae</taxon>
        <taxon>Vibrio</taxon>
        <taxon>Vibrio oreintalis group</taxon>
    </lineage>
</organism>
<name>A0A0A5I099_PHOS4</name>
<proteinExistence type="predicted"/>
<dbReference type="EMBL" id="JRWP01000004">
    <property type="protein sequence ID" value="KGY09950.1"/>
    <property type="molecule type" value="Genomic_DNA"/>
</dbReference>
<dbReference type="OrthoDB" id="344729at2"/>
<sequence length="145" mass="16433">MKKLFALLTMLVSFSTVAADEIYTGFFSNKALDGYDTVAYFTQGKPVKGNSQWQTEYKGADWYFSSQEHLDKFKADPNAYAPQYGGYCAWAISEKNDFAAADPKEWAVVDGKLYLNYNAEVKSWWDDDRAGHILAADKNWPALIK</sequence>
<evidence type="ECO:0000313" key="3">
    <source>
        <dbReference type="EMBL" id="KGY09950.1"/>
    </source>
</evidence>
<dbReference type="AlphaFoldDB" id="A0A0A5I099"/>
<feature type="domain" description="YHS" evidence="2">
    <location>
        <begin position="38"/>
        <end position="84"/>
    </location>
</feature>
<keyword evidence="1" id="KW-0732">Signal</keyword>